<dbReference type="FunFam" id="3.30.200.20:FF:000003">
    <property type="entry name" value="Non-specific serine/threonine protein kinase"/>
    <property type="match status" value="1"/>
</dbReference>
<evidence type="ECO:0000313" key="23">
    <source>
        <dbReference type="EMBL" id="KAG5273859.1"/>
    </source>
</evidence>
<evidence type="ECO:0000256" key="15">
    <source>
        <dbReference type="ARBA" id="ARBA00047899"/>
    </source>
</evidence>
<organism evidence="23 24">
    <name type="scientific">Alosa alosa</name>
    <name type="common">allis shad</name>
    <dbReference type="NCBI Taxonomy" id="278164"/>
    <lineage>
        <taxon>Eukaryota</taxon>
        <taxon>Metazoa</taxon>
        <taxon>Chordata</taxon>
        <taxon>Craniata</taxon>
        <taxon>Vertebrata</taxon>
        <taxon>Euteleostomi</taxon>
        <taxon>Actinopterygii</taxon>
        <taxon>Neopterygii</taxon>
        <taxon>Teleostei</taxon>
        <taxon>Clupei</taxon>
        <taxon>Clupeiformes</taxon>
        <taxon>Clupeoidei</taxon>
        <taxon>Clupeidae</taxon>
        <taxon>Alosa</taxon>
    </lineage>
</organism>
<sequence>MSAPGTRDGGGTGIGGIYELLGRTLGRGHFAVVHLARHIPTGQRVALKEIDKQRVEGAEPEGAGRLLQEVSCMKLLRHPGVVRLYEVIDTPTKLYLVLELAEGGDLYDLILRHEAGLGEAGARPLFAQVVRAIAYCHRMHVVHRDLKPENLLLFPKQGALKLTDFGFSKRFHPGTKLTTSCGSLAYSAPEVLLGEEYHAPAVDIWSLGVILYMLVCGVSPFQEANDSETLTRIMDCSYTVPSHISADCRDLISLMLQRDACCRATLEEIEGHRWLQGVVLPPQSVMATNPAIAPVTPHSLMASEHDAILQSMRHVASAAHITEALDADRYDHITATYYLLAERILRERQQDTETQTRSISEPLTVIMPDDPATLLTSCNRHGVSESGDLSNPRVPSLQQCHISDTKLSQYGAGPPAEHNICPTSPDEPQPIKNVHALQQICEEEEEEEDENDSGMYLTHTQHAQELPHTQAAMVSHSPTPPTHEKPSDPTVEERGQNIVKPNHTHETKANDTPAADRAHTHQDDDSLSPESGTGAQVQPQREVELKHEAESGSRAPELPEKNNNTPLPYKPLPSPRPAHKNHCVEEGPDAVESGRTSVSPEAERVEDDELHTDRRLANPKPSDSRRSSGKEVGPELWAKGRGVRLRERLLQFPLCEKALSLNINPAPKEKLLPFAQYNCCHVL</sequence>
<comment type="function">
    <text evidence="17">May play a role in hematopoietic cell proliferation or differentiation. Potential mediator of neuronal apoptosis.</text>
</comment>
<keyword evidence="8" id="KW-0808">Transferase</keyword>
<keyword evidence="7" id="KW-0597">Phosphoprotein</keyword>
<feature type="compositionally biased region" description="Basic and acidic residues" evidence="21">
    <location>
        <begin position="611"/>
        <end position="633"/>
    </location>
</feature>
<feature type="domain" description="Protein kinase" evidence="22">
    <location>
        <begin position="19"/>
        <end position="275"/>
    </location>
</feature>
<dbReference type="Gene3D" id="1.10.510.10">
    <property type="entry name" value="Transferase(Phosphotransferase) domain 1"/>
    <property type="match status" value="1"/>
</dbReference>
<dbReference type="GO" id="GO:0005524">
    <property type="term" value="F:ATP binding"/>
    <property type="evidence" value="ECO:0007669"/>
    <property type="project" value="UniProtKB-UniRule"/>
</dbReference>
<evidence type="ECO:0000256" key="9">
    <source>
        <dbReference type="ARBA" id="ARBA00022723"/>
    </source>
</evidence>
<dbReference type="SUPFAM" id="SSF56112">
    <property type="entry name" value="Protein kinase-like (PK-like)"/>
    <property type="match status" value="1"/>
</dbReference>
<evidence type="ECO:0000256" key="12">
    <source>
        <dbReference type="ARBA" id="ARBA00022840"/>
    </source>
</evidence>
<keyword evidence="14" id="KW-0539">Nucleus</keyword>
<dbReference type="GO" id="GO:0005634">
    <property type="term" value="C:nucleus"/>
    <property type="evidence" value="ECO:0007669"/>
    <property type="project" value="UniProtKB-SubCell"/>
</dbReference>
<comment type="catalytic activity">
    <reaction evidence="15">
        <text>L-threonyl-[protein] + ATP = O-phospho-L-threonyl-[protein] + ADP + H(+)</text>
        <dbReference type="Rhea" id="RHEA:46608"/>
        <dbReference type="Rhea" id="RHEA-COMP:11060"/>
        <dbReference type="Rhea" id="RHEA-COMP:11605"/>
        <dbReference type="ChEBI" id="CHEBI:15378"/>
        <dbReference type="ChEBI" id="CHEBI:30013"/>
        <dbReference type="ChEBI" id="CHEBI:30616"/>
        <dbReference type="ChEBI" id="CHEBI:61977"/>
        <dbReference type="ChEBI" id="CHEBI:456216"/>
        <dbReference type="EC" id="2.7.11.1"/>
    </reaction>
</comment>
<keyword evidence="24" id="KW-1185">Reference proteome</keyword>
<feature type="compositionally biased region" description="Basic and acidic residues" evidence="21">
    <location>
        <begin position="541"/>
        <end position="551"/>
    </location>
</feature>
<dbReference type="GO" id="GO:0005737">
    <property type="term" value="C:cytoplasm"/>
    <property type="evidence" value="ECO:0007669"/>
    <property type="project" value="TreeGrafter"/>
</dbReference>
<evidence type="ECO:0000256" key="5">
    <source>
        <dbReference type="ARBA" id="ARBA00022481"/>
    </source>
</evidence>
<dbReference type="GO" id="GO:0046872">
    <property type="term" value="F:metal ion binding"/>
    <property type="evidence" value="ECO:0007669"/>
    <property type="project" value="UniProtKB-KW"/>
</dbReference>
<comment type="similarity">
    <text evidence="3">Belongs to the protein kinase superfamily. CAMK Ser/Thr protein kinase family.</text>
</comment>
<evidence type="ECO:0000256" key="6">
    <source>
        <dbReference type="ARBA" id="ARBA00022527"/>
    </source>
</evidence>
<keyword evidence="9" id="KW-0479">Metal-binding</keyword>
<feature type="compositionally biased region" description="Basic and acidic residues" evidence="21">
    <location>
        <begin position="503"/>
        <end position="524"/>
    </location>
</feature>
<evidence type="ECO:0000256" key="7">
    <source>
        <dbReference type="ARBA" id="ARBA00022553"/>
    </source>
</evidence>
<evidence type="ECO:0000313" key="24">
    <source>
        <dbReference type="Proteomes" id="UP000823561"/>
    </source>
</evidence>
<comment type="subcellular location">
    <subcellularLocation>
        <location evidence="2">Nucleus</location>
    </subcellularLocation>
</comment>
<dbReference type="Pfam" id="PF00069">
    <property type="entry name" value="Pkinase"/>
    <property type="match status" value="1"/>
</dbReference>
<feature type="compositionally biased region" description="Polar residues" evidence="21">
    <location>
        <begin position="528"/>
        <end position="539"/>
    </location>
</feature>
<keyword evidence="5" id="KW-0488">Methylation</keyword>
<gene>
    <name evidence="23" type="ORF">AALO_G00156380</name>
</gene>
<dbReference type="InterPro" id="IPR017441">
    <property type="entry name" value="Protein_kinase_ATP_BS"/>
</dbReference>
<dbReference type="PROSITE" id="PS00108">
    <property type="entry name" value="PROTEIN_KINASE_ST"/>
    <property type="match status" value="1"/>
</dbReference>
<accession>A0AAV6GFB3</accession>
<dbReference type="Proteomes" id="UP000823561">
    <property type="component" value="Chromosome 11"/>
</dbReference>
<feature type="binding site" evidence="20">
    <location>
        <position position="48"/>
    </location>
    <ligand>
        <name>ATP</name>
        <dbReference type="ChEBI" id="CHEBI:30616"/>
    </ligand>
</feature>
<keyword evidence="13" id="KW-0460">Magnesium</keyword>
<dbReference type="PANTHER" id="PTHR24346:SF44">
    <property type="entry name" value="SET DOMAIN CONTAINING 6"/>
    <property type="match status" value="1"/>
</dbReference>
<evidence type="ECO:0000256" key="4">
    <source>
        <dbReference type="ARBA" id="ARBA00012513"/>
    </source>
</evidence>
<evidence type="ECO:0000256" key="2">
    <source>
        <dbReference type="ARBA" id="ARBA00004123"/>
    </source>
</evidence>
<feature type="compositionally biased region" description="Basic and acidic residues" evidence="21">
    <location>
        <begin position="482"/>
        <end position="495"/>
    </location>
</feature>
<feature type="region of interest" description="Disordered" evidence="21">
    <location>
        <begin position="470"/>
        <end position="633"/>
    </location>
</feature>
<evidence type="ECO:0000256" key="11">
    <source>
        <dbReference type="ARBA" id="ARBA00022777"/>
    </source>
</evidence>
<keyword evidence="10 20" id="KW-0547">Nucleotide-binding</keyword>
<dbReference type="PROSITE" id="PS00107">
    <property type="entry name" value="PROTEIN_KINASE_ATP"/>
    <property type="match status" value="1"/>
</dbReference>
<name>A0AAV6GFB3_9TELE</name>
<evidence type="ECO:0000256" key="17">
    <source>
        <dbReference type="ARBA" id="ARBA00054738"/>
    </source>
</evidence>
<evidence type="ECO:0000256" key="3">
    <source>
        <dbReference type="ARBA" id="ARBA00006692"/>
    </source>
</evidence>
<dbReference type="InterPro" id="IPR008271">
    <property type="entry name" value="Ser/Thr_kinase_AS"/>
</dbReference>
<comment type="catalytic activity">
    <reaction evidence="16">
        <text>L-seryl-[protein] + ATP = O-phospho-L-seryl-[protein] + ADP + H(+)</text>
        <dbReference type="Rhea" id="RHEA:17989"/>
        <dbReference type="Rhea" id="RHEA-COMP:9863"/>
        <dbReference type="Rhea" id="RHEA-COMP:11604"/>
        <dbReference type="ChEBI" id="CHEBI:15378"/>
        <dbReference type="ChEBI" id="CHEBI:29999"/>
        <dbReference type="ChEBI" id="CHEBI:30616"/>
        <dbReference type="ChEBI" id="CHEBI:83421"/>
        <dbReference type="ChEBI" id="CHEBI:456216"/>
        <dbReference type="EC" id="2.7.11.1"/>
    </reaction>
</comment>
<dbReference type="EMBL" id="JADWDJ010000011">
    <property type="protein sequence ID" value="KAG5273859.1"/>
    <property type="molecule type" value="Genomic_DNA"/>
</dbReference>
<keyword evidence="11" id="KW-0418">Kinase</keyword>
<dbReference type="EC" id="2.7.11.1" evidence="4"/>
<dbReference type="PROSITE" id="PS50011">
    <property type="entry name" value="PROTEIN_KINASE_DOM"/>
    <property type="match status" value="1"/>
</dbReference>
<dbReference type="GO" id="GO:0004674">
    <property type="term" value="F:protein serine/threonine kinase activity"/>
    <property type="evidence" value="ECO:0007669"/>
    <property type="project" value="UniProtKB-KW"/>
</dbReference>
<dbReference type="SMART" id="SM00220">
    <property type="entry name" value="S_TKc"/>
    <property type="match status" value="1"/>
</dbReference>
<feature type="region of interest" description="Disordered" evidence="21">
    <location>
        <begin position="410"/>
        <end position="430"/>
    </location>
</feature>
<evidence type="ECO:0000256" key="16">
    <source>
        <dbReference type="ARBA" id="ARBA00048679"/>
    </source>
</evidence>
<evidence type="ECO:0000256" key="14">
    <source>
        <dbReference type="ARBA" id="ARBA00023242"/>
    </source>
</evidence>
<dbReference type="AlphaFoldDB" id="A0AAV6GFB3"/>
<evidence type="ECO:0000256" key="21">
    <source>
        <dbReference type="SAM" id="MobiDB-lite"/>
    </source>
</evidence>
<evidence type="ECO:0000256" key="1">
    <source>
        <dbReference type="ARBA" id="ARBA00001946"/>
    </source>
</evidence>
<keyword evidence="12 20" id="KW-0067">ATP-binding</keyword>
<evidence type="ECO:0000256" key="20">
    <source>
        <dbReference type="PROSITE-ProRule" id="PRU10141"/>
    </source>
</evidence>
<keyword evidence="6" id="KW-0723">Serine/threonine-protein kinase</keyword>
<evidence type="ECO:0000256" key="8">
    <source>
        <dbReference type="ARBA" id="ARBA00022679"/>
    </source>
</evidence>
<evidence type="ECO:0000256" key="10">
    <source>
        <dbReference type="ARBA" id="ARBA00022741"/>
    </source>
</evidence>
<dbReference type="InterPro" id="IPR011009">
    <property type="entry name" value="Kinase-like_dom_sf"/>
</dbReference>
<dbReference type="PANTHER" id="PTHR24346">
    <property type="entry name" value="MAP/MICROTUBULE AFFINITY-REGULATING KINASE"/>
    <property type="match status" value="1"/>
</dbReference>
<comment type="caution">
    <text evidence="23">The sequence shown here is derived from an EMBL/GenBank/DDBJ whole genome shotgun (WGS) entry which is preliminary data.</text>
</comment>
<evidence type="ECO:0000256" key="13">
    <source>
        <dbReference type="ARBA" id="ARBA00022842"/>
    </source>
</evidence>
<dbReference type="InterPro" id="IPR000719">
    <property type="entry name" value="Prot_kinase_dom"/>
</dbReference>
<comment type="cofactor">
    <cofactor evidence="1">
        <name>Mg(2+)</name>
        <dbReference type="ChEBI" id="CHEBI:18420"/>
    </cofactor>
</comment>
<dbReference type="FunFam" id="1.10.510.10:FF:000166">
    <property type="entry name" value="SNF-related serine/threonine-protein kinase"/>
    <property type="match status" value="1"/>
</dbReference>
<evidence type="ECO:0000256" key="18">
    <source>
        <dbReference type="ARBA" id="ARBA00074971"/>
    </source>
</evidence>
<reference evidence="23" key="1">
    <citation type="submission" date="2020-10" db="EMBL/GenBank/DDBJ databases">
        <title>Chromosome-scale genome assembly of the Allis shad, Alosa alosa.</title>
        <authorList>
            <person name="Margot Z."/>
            <person name="Christophe K."/>
            <person name="Cabau C."/>
            <person name="Louis A."/>
            <person name="Berthelot C."/>
            <person name="Parey E."/>
            <person name="Roest Crollius H."/>
            <person name="Montfort J."/>
            <person name="Robinson-Rechavi M."/>
            <person name="Bucao C."/>
            <person name="Bouchez O."/>
            <person name="Gislard M."/>
            <person name="Lluch J."/>
            <person name="Milhes M."/>
            <person name="Lampietro C."/>
            <person name="Lopez Roques C."/>
            <person name="Donnadieu C."/>
            <person name="Braasch I."/>
            <person name="Desvignes T."/>
            <person name="Postlethwait J."/>
            <person name="Bobe J."/>
            <person name="Guiguen Y."/>
        </authorList>
    </citation>
    <scope>NUCLEOTIDE SEQUENCE</scope>
    <source>
        <strain evidence="23">M-15738</strain>
        <tissue evidence="23">Blood</tissue>
    </source>
</reference>
<proteinExistence type="inferred from homology"/>
<evidence type="ECO:0000259" key="22">
    <source>
        <dbReference type="PROSITE" id="PS50011"/>
    </source>
</evidence>
<protein>
    <recommendedName>
        <fullName evidence="18">SNF-related serine/threonine-protein kinase</fullName>
        <ecNumber evidence="4">2.7.11.1</ecNumber>
    </recommendedName>
    <alternativeName>
        <fullName evidence="19">SNF1-related kinase</fullName>
    </alternativeName>
</protein>
<evidence type="ECO:0000256" key="19">
    <source>
        <dbReference type="ARBA" id="ARBA00077142"/>
    </source>
</evidence>
<dbReference type="GO" id="GO:0035556">
    <property type="term" value="P:intracellular signal transduction"/>
    <property type="evidence" value="ECO:0007669"/>
    <property type="project" value="TreeGrafter"/>
</dbReference>